<dbReference type="OrthoDB" id="9807047at2"/>
<dbReference type="AlphaFoldDB" id="F5YNA9"/>
<gene>
    <name evidence="10" type="ordered locus">TREPR_0086</name>
</gene>
<reference evidence="10 11" key="2">
    <citation type="journal article" date="2011" name="ISME J.">
        <title>RNA-seq reveals cooperative metabolic interactions between two termite-gut spirochete species in co-culture.</title>
        <authorList>
            <person name="Rosenthal A.Z."/>
            <person name="Matson E.G."/>
            <person name="Eldar A."/>
            <person name="Leadbetter J.R."/>
        </authorList>
    </citation>
    <scope>NUCLEOTIDE SEQUENCE [LARGE SCALE GENOMIC DNA]</scope>
    <source>
        <strain evidence="11">ATCC BAA-887 / DSM 12427 / ZAS-2</strain>
    </source>
</reference>
<evidence type="ECO:0000256" key="4">
    <source>
        <dbReference type="ARBA" id="ARBA00022475"/>
    </source>
</evidence>
<comment type="similarity">
    <text evidence="2">Belongs to the binding-protein-dependent transport system permease family. CysTW subfamily.</text>
</comment>
<dbReference type="eggNOG" id="COG1176">
    <property type="taxonomic scope" value="Bacteria"/>
</dbReference>
<keyword evidence="4" id="KW-1003">Cell membrane</keyword>
<keyword evidence="5 8" id="KW-0812">Transmembrane</keyword>
<keyword evidence="7 8" id="KW-0472">Membrane</keyword>
<name>F5YNA9_TREPZ</name>
<dbReference type="InterPro" id="IPR035906">
    <property type="entry name" value="MetI-like_sf"/>
</dbReference>
<organism evidence="10 11">
    <name type="scientific">Treponema primitia (strain ATCC BAA-887 / DSM 12427 / ZAS-2)</name>
    <dbReference type="NCBI Taxonomy" id="545694"/>
    <lineage>
        <taxon>Bacteria</taxon>
        <taxon>Pseudomonadati</taxon>
        <taxon>Spirochaetota</taxon>
        <taxon>Spirochaetia</taxon>
        <taxon>Spirochaetales</taxon>
        <taxon>Treponemataceae</taxon>
        <taxon>Treponema</taxon>
    </lineage>
</organism>
<proteinExistence type="inferred from homology"/>
<dbReference type="SUPFAM" id="SSF161098">
    <property type="entry name" value="MetI-like"/>
    <property type="match status" value="1"/>
</dbReference>
<evidence type="ECO:0000256" key="8">
    <source>
        <dbReference type="RuleBase" id="RU363032"/>
    </source>
</evidence>
<dbReference type="Proteomes" id="UP000009223">
    <property type="component" value="Chromosome"/>
</dbReference>
<feature type="transmembrane region" description="Helical" evidence="8">
    <location>
        <begin position="154"/>
        <end position="175"/>
    </location>
</feature>
<feature type="transmembrane region" description="Helical" evidence="8">
    <location>
        <begin position="252"/>
        <end position="276"/>
    </location>
</feature>
<evidence type="ECO:0000256" key="6">
    <source>
        <dbReference type="ARBA" id="ARBA00022989"/>
    </source>
</evidence>
<evidence type="ECO:0000256" key="5">
    <source>
        <dbReference type="ARBA" id="ARBA00022692"/>
    </source>
</evidence>
<evidence type="ECO:0000256" key="1">
    <source>
        <dbReference type="ARBA" id="ARBA00004651"/>
    </source>
</evidence>
<keyword evidence="6 8" id="KW-1133">Transmembrane helix</keyword>
<dbReference type="PANTHER" id="PTHR42929:SF1">
    <property type="entry name" value="INNER MEMBRANE ABC TRANSPORTER PERMEASE PROTEIN YDCU-RELATED"/>
    <property type="match status" value="1"/>
</dbReference>
<keyword evidence="11" id="KW-1185">Reference proteome</keyword>
<dbReference type="CDD" id="cd06261">
    <property type="entry name" value="TM_PBP2"/>
    <property type="match status" value="1"/>
</dbReference>
<evidence type="ECO:0000313" key="11">
    <source>
        <dbReference type="Proteomes" id="UP000009223"/>
    </source>
</evidence>
<keyword evidence="3 8" id="KW-0813">Transport</keyword>
<protein>
    <submittedName>
        <fullName evidence="10">PotB protein</fullName>
    </submittedName>
</protein>
<evidence type="ECO:0000256" key="3">
    <source>
        <dbReference type="ARBA" id="ARBA00022448"/>
    </source>
</evidence>
<dbReference type="Gene3D" id="1.10.3720.10">
    <property type="entry name" value="MetI-like"/>
    <property type="match status" value="1"/>
</dbReference>
<dbReference type="InterPro" id="IPR000515">
    <property type="entry name" value="MetI-like"/>
</dbReference>
<feature type="transmembrane region" description="Helical" evidence="8">
    <location>
        <begin position="196"/>
        <end position="218"/>
    </location>
</feature>
<feature type="domain" description="ABC transmembrane type-1" evidence="9">
    <location>
        <begin position="67"/>
        <end position="273"/>
    </location>
</feature>
<dbReference type="HOGENOM" id="CLU_016047_18_4_12"/>
<evidence type="ECO:0000313" key="10">
    <source>
        <dbReference type="EMBL" id="AEF83583.1"/>
    </source>
</evidence>
<dbReference type="GO" id="GO:0055085">
    <property type="term" value="P:transmembrane transport"/>
    <property type="evidence" value="ECO:0007669"/>
    <property type="project" value="InterPro"/>
</dbReference>
<evidence type="ECO:0000256" key="2">
    <source>
        <dbReference type="ARBA" id="ARBA00007069"/>
    </source>
</evidence>
<reference evidence="11" key="1">
    <citation type="submission" date="2009-12" db="EMBL/GenBank/DDBJ databases">
        <title>Complete sequence of Treponema primitia strain ZAS-2.</title>
        <authorList>
            <person name="Tetu S.G."/>
            <person name="Matson E."/>
            <person name="Ren Q."/>
            <person name="Seshadri R."/>
            <person name="Elbourne L."/>
            <person name="Hassan K.A."/>
            <person name="Durkin A."/>
            <person name="Radune D."/>
            <person name="Mohamoud Y."/>
            <person name="Shay R."/>
            <person name="Jin S."/>
            <person name="Zhang X."/>
            <person name="Lucey K."/>
            <person name="Ballor N.R."/>
            <person name="Ottesen E."/>
            <person name="Rosenthal R."/>
            <person name="Allen A."/>
            <person name="Leadbetter J.R."/>
            <person name="Paulsen I.T."/>
        </authorList>
    </citation>
    <scope>NUCLEOTIDE SEQUENCE [LARGE SCALE GENOMIC DNA]</scope>
    <source>
        <strain evidence="11">ATCC BAA-887 / DSM 12427 / ZAS-2</strain>
    </source>
</reference>
<dbReference type="PROSITE" id="PS50928">
    <property type="entry name" value="ABC_TM1"/>
    <property type="match status" value="1"/>
</dbReference>
<dbReference type="STRING" id="545694.TREPR_0086"/>
<evidence type="ECO:0000256" key="7">
    <source>
        <dbReference type="ARBA" id="ARBA00023136"/>
    </source>
</evidence>
<dbReference type="EMBL" id="CP001843">
    <property type="protein sequence ID" value="AEF83583.1"/>
    <property type="molecule type" value="Genomic_DNA"/>
</dbReference>
<dbReference type="KEGG" id="tpi:TREPR_0086"/>
<feature type="transmembrane region" description="Helical" evidence="8">
    <location>
        <begin position="73"/>
        <end position="92"/>
    </location>
</feature>
<feature type="transmembrane region" description="Helical" evidence="8">
    <location>
        <begin position="113"/>
        <end position="134"/>
    </location>
</feature>
<dbReference type="Pfam" id="PF00528">
    <property type="entry name" value="BPD_transp_1"/>
    <property type="match status" value="1"/>
</dbReference>
<feature type="transmembrane region" description="Helical" evidence="8">
    <location>
        <begin position="12"/>
        <end position="35"/>
    </location>
</feature>
<dbReference type="PANTHER" id="PTHR42929">
    <property type="entry name" value="INNER MEMBRANE ABC TRANSPORTER PERMEASE PROTEIN YDCU-RELATED-RELATED"/>
    <property type="match status" value="1"/>
</dbReference>
<comment type="subcellular location">
    <subcellularLocation>
        <location evidence="1 8">Cell membrane</location>
        <topology evidence="1 8">Multi-pass membrane protein</topology>
    </subcellularLocation>
</comment>
<evidence type="ECO:0000259" key="9">
    <source>
        <dbReference type="PROSITE" id="PS50928"/>
    </source>
</evidence>
<sequence>MMSVKRKKLEWGYFLLIPGLGYILFFLAGAVGMMIGQSFGFFNYTGSSSFSLKYWQNIITQSFTDDLFYSLKIAVFASFICIVLIYPLSLIIQKAPGKKTIVSLMKIPMFVPALVASLLVLNIIDYHGIINIVLIKLRIIEEPLRMRNDKWGTAALLIQIWKNVPFMMIIMYSAVEGVRKDIIDAARNLGAGRISILSQIVLPLTLPSALISVILVFIRVFNDFIISRTAGPLYPNTLSNLMHVTAYLYDDWHSAACIGCLMLITAVTFVSIYSYISKKLLQHL</sequence>
<dbReference type="GO" id="GO:0005886">
    <property type="term" value="C:plasma membrane"/>
    <property type="evidence" value="ECO:0007669"/>
    <property type="project" value="UniProtKB-SubCell"/>
</dbReference>
<accession>F5YNA9</accession>